<reference evidence="2" key="3">
    <citation type="submission" date="2006-01" db="EMBL/GenBank/DDBJ databases">
        <authorList>
            <person name="Buell R."/>
        </authorList>
    </citation>
    <scope>NUCLEOTIDE SEQUENCE</scope>
</reference>
<name>Q2R1W8_ORYSJ</name>
<protein>
    <submittedName>
        <fullName evidence="2">Uncharacterized protein</fullName>
    </submittedName>
</protein>
<feature type="compositionally biased region" description="Basic residues" evidence="1">
    <location>
        <begin position="143"/>
        <end position="159"/>
    </location>
</feature>
<feature type="compositionally biased region" description="Basic and acidic residues" evidence="1">
    <location>
        <begin position="84"/>
        <end position="93"/>
    </location>
</feature>
<feature type="compositionally biased region" description="Basic and acidic residues" evidence="1">
    <location>
        <begin position="170"/>
        <end position="179"/>
    </location>
</feature>
<evidence type="ECO:0000313" key="2">
    <source>
        <dbReference type="EMBL" id="ABA94514.1"/>
    </source>
</evidence>
<organism evidence="2">
    <name type="scientific">Oryza sativa subsp. japonica</name>
    <name type="common">Rice</name>
    <dbReference type="NCBI Taxonomy" id="39947"/>
    <lineage>
        <taxon>Eukaryota</taxon>
        <taxon>Viridiplantae</taxon>
        <taxon>Streptophyta</taxon>
        <taxon>Embryophyta</taxon>
        <taxon>Tracheophyta</taxon>
        <taxon>Spermatophyta</taxon>
        <taxon>Magnoliopsida</taxon>
        <taxon>Liliopsida</taxon>
        <taxon>Poales</taxon>
        <taxon>Poaceae</taxon>
        <taxon>BOP clade</taxon>
        <taxon>Oryzoideae</taxon>
        <taxon>Oryzeae</taxon>
        <taxon>Oryzinae</taxon>
        <taxon>Oryza</taxon>
        <taxon>Oryza sativa</taxon>
    </lineage>
</organism>
<dbReference type="EMBL" id="DP000010">
    <property type="protein sequence ID" value="ABA94514.1"/>
    <property type="molecule type" value="Genomic_DNA"/>
</dbReference>
<feature type="region of interest" description="Disordered" evidence="1">
    <location>
        <begin position="1"/>
        <end position="179"/>
    </location>
</feature>
<dbReference type="AlphaFoldDB" id="Q2R1W8"/>
<gene>
    <name evidence="2" type="ordered locus">LOC_Os11g37810</name>
</gene>
<sequence length="179" mass="19109">MDGEDDDGWRGGEAEGDLAAAMPEVETATSAGALARRKGLPEWVPTRPRERRRGRRRSGEIRATPWLGRGREWRSGAGRGGGDAGRRLGKETEAAGGGTVAATPLYTSEDASPMVPVRNGGQAGVEGTPARPRKVVVTSATARARRHRRLEGGRRHGRERRTAGRGGEATGERGRGLKR</sequence>
<proteinExistence type="predicted"/>
<accession>Q2R1W8</accession>
<reference evidence="2" key="1">
    <citation type="journal article" date="2005" name="BMC Biol.">
        <title>The sequence of rice chromosomes 11 and 12, rich in disease resistance genes and recent gene duplications.</title>
        <authorList>
            <consortium name="The rice chromosomes 11 and 12 sequencing consortia"/>
        </authorList>
    </citation>
    <scope>NUCLEOTIDE SEQUENCE [LARGE SCALE GENOMIC DNA]</scope>
</reference>
<reference evidence="2" key="2">
    <citation type="submission" date="2005-04" db="EMBL/GenBank/DDBJ databases">
        <authorList>
            <person name="Buell C.R."/>
            <person name="Wing R.A."/>
            <person name="McCombie W.A."/>
            <person name="Ouyang S."/>
        </authorList>
    </citation>
    <scope>NUCLEOTIDE SEQUENCE</scope>
</reference>
<evidence type="ECO:0000256" key="1">
    <source>
        <dbReference type="SAM" id="MobiDB-lite"/>
    </source>
</evidence>